<feature type="transmembrane region" description="Helical" evidence="1">
    <location>
        <begin position="74"/>
        <end position="106"/>
    </location>
</feature>
<dbReference type="Proteomes" id="UP000003448">
    <property type="component" value="Unassembled WGS sequence"/>
</dbReference>
<dbReference type="STRING" id="1150864.MILUP08_45467"/>
<gene>
    <name evidence="2" type="ORF">MILUP08_45467</name>
</gene>
<protein>
    <submittedName>
        <fullName evidence="2">Uncharacterized protein</fullName>
    </submittedName>
</protein>
<feature type="transmembrane region" description="Helical" evidence="1">
    <location>
        <begin position="22"/>
        <end position="43"/>
    </location>
</feature>
<proteinExistence type="predicted"/>
<reference evidence="3" key="1">
    <citation type="journal article" date="2012" name="J. Bacteriol.">
        <title>Genome Sequence of Micromonospora lupini Lupac 08, Isolated from Root Nodules of Lupinus angustifolius.</title>
        <authorList>
            <person name="Alonso-Vega P."/>
            <person name="Normand P."/>
            <person name="Bacigalupe R."/>
            <person name="Pujic P."/>
            <person name="Lajus A."/>
            <person name="Vallenet D."/>
            <person name="Carro L."/>
            <person name="Coll P."/>
            <person name="Trujillo M.E."/>
        </authorList>
    </citation>
    <scope>NUCLEOTIDE SEQUENCE [LARGE SCALE GENOMIC DNA]</scope>
    <source>
        <strain evidence="3">Lupac 08</strain>
    </source>
</reference>
<keyword evidence="1" id="KW-0812">Transmembrane</keyword>
<accession>I0L9T7</accession>
<dbReference type="EMBL" id="CAIE01000039">
    <property type="protein sequence ID" value="CCH20584.1"/>
    <property type="molecule type" value="Genomic_DNA"/>
</dbReference>
<evidence type="ECO:0000313" key="3">
    <source>
        <dbReference type="Proteomes" id="UP000003448"/>
    </source>
</evidence>
<name>I0L9T7_9ACTN</name>
<feature type="transmembrane region" description="Helical" evidence="1">
    <location>
        <begin position="50"/>
        <end position="68"/>
    </location>
</feature>
<keyword evidence="3" id="KW-1185">Reference proteome</keyword>
<sequence length="237" mass="25234">MPRGGTLPLVTTQAPPAERVHAWPRALVVAALLAATFLAGWQYQTGGDTVAFRVAWIPVGLTVVPLFFRRARQFAYASLVVGLVVLALALQGVFTWILPGALILLATTADPRRSAWRARLSVLVGTALAVVAAVASAGAVHHSLTSPPVGFAVHTDAASTPSAVDRISSRADAEVASRVYSFRINYAVDGEGPTGIVEFTPGLSAQEQERLRRDLAALPGVTRVCTWYRDNHLRSTC</sequence>
<evidence type="ECO:0000256" key="1">
    <source>
        <dbReference type="SAM" id="Phobius"/>
    </source>
</evidence>
<evidence type="ECO:0000313" key="2">
    <source>
        <dbReference type="EMBL" id="CCH20584.1"/>
    </source>
</evidence>
<keyword evidence="1" id="KW-0472">Membrane</keyword>
<organism evidence="2 3">
    <name type="scientific">Micromonospora lupini str. Lupac 08</name>
    <dbReference type="NCBI Taxonomy" id="1150864"/>
    <lineage>
        <taxon>Bacteria</taxon>
        <taxon>Bacillati</taxon>
        <taxon>Actinomycetota</taxon>
        <taxon>Actinomycetes</taxon>
        <taxon>Micromonosporales</taxon>
        <taxon>Micromonosporaceae</taxon>
        <taxon>Micromonospora</taxon>
    </lineage>
</organism>
<feature type="transmembrane region" description="Helical" evidence="1">
    <location>
        <begin position="118"/>
        <end position="140"/>
    </location>
</feature>
<keyword evidence="1" id="KW-1133">Transmembrane helix</keyword>
<dbReference type="AlphaFoldDB" id="I0L9T7"/>
<comment type="caution">
    <text evidence="2">The sequence shown here is derived from an EMBL/GenBank/DDBJ whole genome shotgun (WGS) entry which is preliminary data.</text>
</comment>